<dbReference type="Proteomes" id="UP000028870">
    <property type="component" value="Unassembled WGS sequence"/>
</dbReference>
<evidence type="ECO:0000256" key="1">
    <source>
        <dbReference type="RuleBase" id="RU362001"/>
    </source>
</evidence>
<keyword evidence="3" id="KW-1185">Reference proteome</keyword>
<proteinExistence type="inferred from homology"/>
<protein>
    <recommendedName>
        <fullName evidence="1">ESAT-6-like protein</fullName>
    </recommendedName>
</protein>
<reference evidence="2" key="2">
    <citation type="submission" date="2014-03" db="EMBL/GenBank/DDBJ databases">
        <authorList>
            <person name="Urmite Genomes"/>
        </authorList>
    </citation>
    <scope>NUCLEOTIDE SEQUENCE</scope>
    <source>
        <strain evidence="2">DSM 44829</strain>
    </source>
</reference>
<organism evidence="2 3">
    <name type="scientific">Mycolicibacterium cosmeticum</name>
    <dbReference type="NCBI Taxonomy" id="258533"/>
    <lineage>
        <taxon>Bacteria</taxon>
        <taxon>Bacillati</taxon>
        <taxon>Actinomycetota</taxon>
        <taxon>Actinomycetes</taxon>
        <taxon>Mycobacteriales</taxon>
        <taxon>Mycobacteriaceae</taxon>
        <taxon>Mycolicibacterium</taxon>
    </lineage>
</organism>
<dbReference type="EMBL" id="CCBB010000003">
    <property type="protein sequence ID" value="CDO09888.1"/>
    <property type="molecule type" value="Genomic_DNA"/>
</dbReference>
<dbReference type="RefSeq" id="WP_036401812.1">
    <property type="nucleotide sequence ID" value="NZ_CCBB010000003.1"/>
</dbReference>
<dbReference type="STRING" id="258533.BN977_04716"/>
<reference evidence="2" key="1">
    <citation type="submission" date="2014-03" db="EMBL/GenBank/DDBJ databases">
        <title>Draft Genome Sequence of Mycobacterium cosmeticum DSM 44829.</title>
        <authorList>
            <person name="Croce O."/>
            <person name="Robert C."/>
            <person name="Raoult D."/>
            <person name="Drancourt M."/>
        </authorList>
    </citation>
    <scope>NUCLEOTIDE SEQUENCE [LARGE SCALE GENOMIC DNA]</scope>
    <source>
        <strain evidence="2">DSM 44829</strain>
    </source>
</reference>
<comment type="caution">
    <text evidence="2">The sequence shown here is derived from an EMBL/GenBank/DDBJ whole genome shotgun (WGS) entry which is preliminary data.</text>
</comment>
<name>W9AWI5_MYCCO</name>
<dbReference type="Pfam" id="PF06013">
    <property type="entry name" value="WXG100"/>
    <property type="match status" value="1"/>
</dbReference>
<dbReference type="AlphaFoldDB" id="W9AWI5"/>
<dbReference type="InterPro" id="IPR036689">
    <property type="entry name" value="ESAT-6-like_sf"/>
</dbReference>
<dbReference type="SUPFAM" id="SSF140453">
    <property type="entry name" value="EsxAB dimer-like"/>
    <property type="match status" value="1"/>
</dbReference>
<evidence type="ECO:0000313" key="2">
    <source>
        <dbReference type="EMBL" id="CDO09888.1"/>
    </source>
</evidence>
<gene>
    <name evidence="2" type="ORF">BN977_04716</name>
</gene>
<dbReference type="OrthoDB" id="4748308at2"/>
<dbReference type="Gene3D" id="1.10.287.1060">
    <property type="entry name" value="ESAT-6-like"/>
    <property type="match status" value="1"/>
</dbReference>
<dbReference type="eggNOG" id="COG4842">
    <property type="taxonomic scope" value="Bacteria"/>
</dbReference>
<dbReference type="InterPro" id="IPR010310">
    <property type="entry name" value="T7SS_ESAT-6-like"/>
</dbReference>
<dbReference type="NCBIfam" id="TIGR03930">
    <property type="entry name" value="WXG100_ESAT6"/>
    <property type="match status" value="1"/>
</dbReference>
<accession>W9AWI5</accession>
<evidence type="ECO:0000313" key="3">
    <source>
        <dbReference type="Proteomes" id="UP000028870"/>
    </source>
</evidence>
<comment type="similarity">
    <text evidence="1">Belongs to the WXG100 family.</text>
</comment>
<sequence>MSDEFGVNTDELMAIVDRIAAFEKRIEAMIADVDRQVEGLHATWQGTAASAQADAHRRWTAGAQQMRDALKDLHEAGSKAHRNYTGAARANLSMWS</sequence>